<comment type="caution">
    <text evidence="2">The sequence shown here is derived from an EMBL/GenBank/DDBJ whole genome shotgun (WGS) entry which is preliminary data.</text>
</comment>
<proteinExistence type="predicted"/>
<keyword evidence="2" id="KW-0808">Transferase</keyword>
<sequence>MNREQMLNQFYTDVCDEEKRLADRVGNIEFITTTKYIDNILKDGDCILEVGAGTGRYSLYYAEKGYNVNAIEYVEHNVEILKSKITNEMNICAEQGDALNLSKFSEGQFDVTLVLGPMYHMFTMEDKKKVLEQAVRVTKKGGYIFVAYVLNEATVLQYLFEQKHIMEYLDKITPDYKFKSDIEEIFDLVRIEDIDEVNFSQNVTREKIVATDGAATYMSNVIDNFSEEEYKKFIQYHLITCERMDLIGASNHIMDILKVN</sequence>
<evidence type="ECO:0000259" key="1">
    <source>
        <dbReference type="Pfam" id="PF13649"/>
    </source>
</evidence>
<name>A0ABT2M231_9FIRM</name>
<feature type="domain" description="Methyltransferase" evidence="1">
    <location>
        <begin position="47"/>
        <end position="142"/>
    </location>
</feature>
<reference evidence="2" key="1">
    <citation type="submission" date="2022-09" db="EMBL/GenBank/DDBJ databases">
        <title>Eubacterium sp. LFL-14 isolated from human feces.</title>
        <authorList>
            <person name="Liu F."/>
        </authorList>
    </citation>
    <scope>NUCLEOTIDE SEQUENCE</scope>
    <source>
        <strain evidence="2">LFL-14</strain>
    </source>
</reference>
<evidence type="ECO:0000313" key="3">
    <source>
        <dbReference type="Proteomes" id="UP001431199"/>
    </source>
</evidence>
<dbReference type="Proteomes" id="UP001431199">
    <property type="component" value="Unassembled WGS sequence"/>
</dbReference>
<dbReference type="InterPro" id="IPR029063">
    <property type="entry name" value="SAM-dependent_MTases_sf"/>
</dbReference>
<dbReference type="RefSeq" id="WP_260978930.1">
    <property type="nucleotide sequence ID" value="NZ_JAODBU010000011.1"/>
</dbReference>
<protein>
    <submittedName>
        <fullName evidence="2">Class I SAM-dependent methyltransferase</fullName>
    </submittedName>
</protein>
<dbReference type="Pfam" id="PF13649">
    <property type="entry name" value="Methyltransf_25"/>
    <property type="match status" value="1"/>
</dbReference>
<organism evidence="2 3">
    <name type="scientific">Eubacterium album</name>
    <dbReference type="NCBI Taxonomy" id="2978477"/>
    <lineage>
        <taxon>Bacteria</taxon>
        <taxon>Bacillati</taxon>
        <taxon>Bacillota</taxon>
        <taxon>Clostridia</taxon>
        <taxon>Eubacteriales</taxon>
        <taxon>Eubacteriaceae</taxon>
        <taxon>Eubacterium</taxon>
    </lineage>
</organism>
<keyword evidence="3" id="KW-1185">Reference proteome</keyword>
<dbReference type="GO" id="GO:0008168">
    <property type="term" value="F:methyltransferase activity"/>
    <property type="evidence" value="ECO:0007669"/>
    <property type="project" value="UniProtKB-KW"/>
</dbReference>
<dbReference type="EMBL" id="JAODBU010000011">
    <property type="protein sequence ID" value="MCT7399581.1"/>
    <property type="molecule type" value="Genomic_DNA"/>
</dbReference>
<dbReference type="Gene3D" id="3.40.50.150">
    <property type="entry name" value="Vaccinia Virus protein VP39"/>
    <property type="match status" value="1"/>
</dbReference>
<dbReference type="InterPro" id="IPR041698">
    <property type="entry name" value="Methyltransf_25"/>
</dbReference>
<dbReference type="SUPFAM" id="SSF53335">
    <property type="entry name" value="S-adenosyl-L-methionine-dependent methyltransferases"/>
    <property type="match status" value="1"/>
</dbReference>
<dbReference type="PANTHER" id="PTHR43591">
    <property type="entry name" value="METHYLTRANSFERASE"/>
    <property type="match status" value="1"/>
</dbReference>
<evidence type="ECO:0000313" key="2">
    <source>
        <dbReference type="EMBL" id="MCT7399581.1"/>
    </source>
</evidence>
<dbReference type="CDD" id="cd02440">
    <property type="entry name" value="AdoMet_MTases"/>
    <property type="match status" value="1"/>
</dbReference>
<dbReference type="GO" id="GO:0032259">
    <property type="term" value="P:methylation"/>
    <property type="evidence" value="ECO:0007669"/>
    <property type="project" value="UniProtKB-KW"/>
</dbReference>
<keyword evidence="2" id="KW-0489">Methyltransferase</keyword>
<accession>A0ABT2M231</accession>
<gene>
    <name evidence="2" type="ORF">N5B56_10865</name>
</gene>